<comment type="catalytic activity">
    <reaction evidence="19">
        <text>N-(9Z-hexadecenoyl) ethanolamine + H2O = (9Z)-hexadecenoate + ethanolamine</text>
        <dbReference type="Rhea" id="RHEA:35563"/>
        <dbReference type="ChEBI" id="CHEBI:15377"/>
        <dbReference type="ChEBI" id="CHEBI:32372"/>
        <dbReference type="ChEBI" id="CHEBI:57603"/>
        <dbReference type="ChEBI" id="CHEBI:71465"/>
    </reaction>
    <physiologicalReaction direction="left-to-right" evidence="19">
        <dbReference type="Rhea" id="RHEA:35564"/>
    </physiologicalReaction>
</comment>
<proteinExistence type="inferred from homology"/>
<comment type="catalytic activity">
    <reaction evidence="8">
        <text>(9Z)-octadecenoate + glycine = N-(9Z-octadecenoyl)glycine + H2O</text>
        <dbReference type="Rhea" id="RHEA:51316"/>
        <dbReference type="ChEBI" id="CHEBI:15377"/>
        <dbReference type="ChEBI" id="CHEBI:30823"/>
        <dbReference type="ChEBI" id="CHEBI:57305"/>
        <dbReference type="ChEBI" id="CHEBI:133992"/>
    </reaction>
    <physiologicalReaction direction="right-to-left" evidence="8">
        <dbReference type="Rhea" id="RHEA:51318"/>
    </physiologicalReaction>
</comment>
<evidence type="ECO:0000256" key="1">
    <source>
        <dbReference type="ARBA" id="ARBA00000208"/>
    </source>
</evidence>
<evidence type="ECO:0000256" key="7">
    <source>
        <dbReference type="ARBA" id="ARBA00023098"/>
    </source>
</evidence>
<evidence type="ECO:0000256" key="13">
    <source>
        <dbReference type="ARBA" id="ARBA00050403"/>
    </source>
</evidence>
<evidence type="ECO:0000313" key="40">
    <source>
        <dbReference type="Ensembl" id="ENSAPLP00000007568.2"/>
    </source>
</evidence>
<comment type="catalytic activity">
    <reaction evidence="1">
        <text>(9Z)-octadecenamide + H2O = (9Z)-octadecenoate + NH4(+)</text>
        <dbReference type="Rhea" id="RHEA:26506"/>
        <dbReference type="ChEBI" id="CHEBI:15377"/>
        <dbReference type="ChEBI" id="CHEBI:28938"/>
        <dbReference type="ChEBI" id="CHEBI:30823"/>
        <dbReference type="ChEBI" id="CHEBI:116314"/>
        <dbReference type="EC" id="3.5.1.99"/>
    </reaction>
    <physiologicalReaction direction="left-to-right" evidence="1">
        <dbReference type="Rhea" id="RHEA:26507"/>
    </physiologicalReaction>
</comment>
<evidence type="ECO:0000256" key="35">
    <source>
        <dbReference type="ARBA" id="ARBA00077111"/>
    </source>
</evidence>
<evidence type="ECO:0000256" key="22">
    <source>
        <dbReference type="ARBA" id="ARBA00051914"/>
    </source>
</evidence>
<dbReference type="PANTHER" id="PTHR45847:SF3">
    <property type="entry name" value="FATTY-ACID AMIDE HYDROLASE 1"/>
    <property type="match status" value="1"/>
</dbReference>
<comment type="catalytic activity">
    <reaction evidence="22">
        <text>N-docosanoyl-taurine + H2O = docosanoate + taurine</text>
        <dbReference type="Rhea" id="RHEA:63156"/>
        <dbReference type="ChEBI" id="CHEBI:15377"/>
        <dbReference type="ChEBI" id="CHEBI:23858"/>
        <dbReference type="ChEBI" id="CHEBI:146196"/>
        <dbReference type="ChEBI" id="CHEBI:507393"/>
    </reaction>
    <physiologicalReaction direction="left-to-right" evidence="22">
        <dbReference type="Rhea" id="RHEA:63157"/>
    </physiologicalReaction>
</comment>
<evidence type="ECO:0000256" key="30">
    <source>
        <dbReference type="ARBA" id="ARBA00052709"/>
    </source>
</evidence>
<evidence type="ECO:0000256" key="4">
    <source>
        <dbReference type="ARBA" id="ARBA00022553"/>
    </source>
</evidence>
<comment type="catalytic activity">
    <reaction evidence="11">
        <text>N-(5Z,8Z,11Z,14Z-eicosatetraenoyl)-ethanolamine + H2O = ethanolamine + (5Z,8Z,11Z,14Z)-eicosatetraenoate</text>
        <dbReference type="Rhea" id="RHEA:26136"/>
        <dbReference type="ChEBI" id="CHEBI:2700"/>
        <dbReference type="ChEBI" id="CHEBI:15377"/>
        <dbReference type="ChEBI" id="CHEBI:32395"/>
        <dbReference type="ChEBI" id="CHEBI:57603"/>
        <dbReference type="EC" id="3.5.1.99"/>
    </reaction>
    <physiologicalReaction direction="left-to-right" evidence="11">
        <dbReference type="Rhea" id="RHEA:26137"/>
    </physiologicalReaction>
</comment>
<evidence type="ECO:0000256" key="9">
    <source>
        <dbReference type="ARBA" id="ARBA00047476"/>
    </source>
</evidence>
<evidence type="ECO:0000256" key="3">
    <source>
        <dbReference type="ARBA" id="ARBA00012112"/>
    </source>
</evidence>
<evidence type="ECO:0000256" key="32">
    <source>
        <dbReference type="ARBA" id="ARBA00052857"/>
    </source>
</evidence>
<keyword evidence="7" id="KW-0443">Lipid metabolism</keyword>
<dbReference type="GO" id="GO:0004040">
    <property type="term" value="F:amidase activity"/>
    <property type="evidence" value="ECO:0007669"/>
    <property type="project" value="TreeGrafter"/>
</dbReference>
<evidence type="ECO:0000256" key="10">
    <source>
        <dbReference type="ARBA" id="ARBA00048052"/>
    </source>
</evidence>
<evidence type="ECO:0000256" key="26">
    <source>
        <dbReference type="ARBA" id="ARBA00052458"/>
    </source>
</evidence>
<evidence type="ECO:0000256" key="34">
    <source>
        <dbReference type="ARBA" id="ARBA00073178"/>
    </source>
</evidence>
<evidence type="ECO:0000256" key="11">
    <source>
        <dbReference type="ARBA" id="ARBA00048606"/>
    </source>
</evidence>
<evidence type="ECO:0000256" key="21">
    <source>
        <dbReference type="ARBA" id="ARBA00051492"/>
    </source>
</evidence>
<evidence type="ECO:0000256" key="20">
    <source>
        <dbReference type="ARBA" id="ARBA00051454"/>
    </source>
</evidence>
<dbReference type="AlphaFoldDB" id="U3IJZ6"/>
<dbReference type="FunFam" id="3.90.1300.10:FF:000001">
    <property type="entry name" value="Fatty-acid amide hydrolase 1"/>
    <property type="match status" value="1"/>
</dbReference>
<dbReference type="Ensembl" id="ENSAPLT00000008231.2">
    <property type="protein sequence ID" value="ENSAPLP00000007568.2"/>
    <property type="gene ID" value="ENSAPLG00000007898.2"/>
</dbReference>
<accession>U3IJZ6</accession>
<gene>
    <name evidence="40" type="primary">FAAH</name>
</gene>
<feature type="region of interest" description="Disordered" evidence="38">
    <location>
        <begin position="25"/>
        <end position="86"/>
    </location>
</feature>
<evidence type="ECO:0000256" key="29">
    <source>
        <dbReference type="ARBA" id="ARBA00052634"/>
    </source>
</evidence>
<comment type="catalytic activity">
    <reaction evidence="28">
        <text>N-(15Z-tetracosenoyl)-taurine + H2O = (15Z)-tetracosenoate + taurine</text>
        <dbReference type="Rhea" id="RHEA:63160"/>
        <dbReference type="ChEBI" id="CHEBI:15377"/>
        <dbReference type="ChEBI" id="CHEBI:32392"/>
        <dbReference type="ChEBI" id="CHEBI:146198"/>
        <dbReference type="ChEBI" id="CHEBI:507393"/>
    </reaction>
    <physiologicalReaction direction="left-to-right" evidence="28">
        <dbReference type="Rhea" id="RHEA:63161"/>
    </physiologicalReaction>
</comment>
<sequence>MKWAGREVSSPFFLFSLAQLPGCGEHGGARHRSSDVPSQVYSPRAEKIPAQHLAANPKLEATPGERQTPASLIRKSPPTSRERGTPSQLLIPFSPNPPTFFPFCQTSSSQPVRCLEAVNTLPSPVQRSAAGRSSPGLCLPVPRLPGGRRQPREPAGRERGAPGAVPSMRPAPRSLPALLCCCSAGLLLLLLRWRRWKRLWEKVEAARQRQEEGLDRMDKAVRSFREQHPSVNMVSILSLSLPELSRKLRDGSLPPEHVFYAYLSKALQITRETNCITEYMQESETQLQQARPPGKPGLLYGVPVSIKDSINCQGHDSTLGFVKNINQPMAEDSVLVQVLKRQGAIPFVKTNVPQSLISFDCKNLIFGQTFNPLLYTRTPGGSSGGEGALIGGGGSILGFGTDVGGSLRFPAAFCGICALKPTGNRLSKKGVISGIPGQKSVVAAVGPMAKDVESLALCMRALLCEDMFNLDSTVPPLPFNEEVYSSTQPLRIGYYETDFFTMPSPAMRRAVRETKKLLEDAGHTLVPFEITNVDYVTYNFCVRGMFADGCTSFLKKFEGELERSSVGTFFWLAKLPNCLKTLVSWIAKPFVPRLSNIIRSMRTNTVDELWGLHHEIEESCHQFIAQWKKLNLDVMLCPMLGPALGIGYPGKLSVAVSYTMLYNSLDFPAGVVPVTMVTDEDEKELKGYQGYFRDRWDRTLAKAFHGSVGLPVAVQCVALPWQEELCLRFMKEVETLTLKKNQIV</sequence>
<evidence type="ECO:0000256" key="18">
    <source>
        <dbReference type="ARBA" id="ARBA00051311"/>
    </source>
</evidence>
<dbReference type="STRING" id="8840.ENSAPLP00000007568"/>
<comment type="catalytic activity">
    <reaction evidence="14">
        <text>1-O-methyl-(5Z,8Z,11Z,14Z)-eicosatetraenoate + H2O = methanol + (5Z,8Z,11Z,14Z)-eicosatetraenoate + H(+)</text>
        <dbReference type="Rhea" id="RHEA:63052"/>
        <dbReference type="ChEBI" id="CHEBI:15377"/>
        <dbReference type="ChEBI" id="CHEBI:15378"/>
        <dbReference type="ChEBI" id="CHEBI:17790"/>
        <dbReference type="ChEBI" id="CHEBI:32395"/>
        <dbReference type="ChEBI" id="CHEBI:78033"/>
    </reaction>
    <physiologicalReaction direction="left-to-right" evidence="14">
        <dbReference type="Rhea" id="RHEA:63053"/>
    </physiologicalReaction>
</comment>
<evidence type="ECO:0000259" key="39">
    <source>
        <dbReference type="Pfam" id="PF01425"/>
    </source>
</evidence>
<evidence type="ECO:0000256" key="15">
    <source>
        <dbReference type="ARBA" id="ARBA00050766"/>
    </source>
</evidence>
<dbReference type="GO" id="GO:0017064">
    <property type="term" value="F:fatty acid amide hydrolase activity"/>
    <property type="evidence" value="ECO:0007669"/>
    <property type="project" value="UniProtKB-EC"/>
</dbReference>
<evidence type="ECO:0000256" key="8">
    <source>
        <dbReference type="ARBA" id="ARBA00047450"/>
    </source>
</evidence>
<evidence type="ECO:0000256" key="33">
    <source>
        <dbReference type="ARBA" id="ARBA00052906"/>
    </source>
</evidence>
<keyword evidence="4" id="KW-0597">Phosphoprotein</keyword>
<dbReference type="EC" id="3.5.1.99" evidence="3"/>
<evidence type="ECO:0000256" key="14">
    <source>
        <dbReference type="ARBA" id="ARBA00050481"/>
    </source>
</evidence>
<evidence type="ECO:0000256" key="12">
    <source>
        <dbReference type="ARBA" id="ARBA00050294"/>
    </source>
</evidence>
<evidence type="ECO:0000256" key="28">
    <source>
        <dbReference type="ARBA" id="ARBA00052514"/>
    </source>
</evidence>
<dbReference type="InterPro" id="IPR036928">
    <property type="entry name" value="AS_sf"/>
</dbReference>
<dbReference type="InterPro" id="IPR020556">
    <property type="entry name" value="Amidase_CS"/>
</dbReference>
<dbReference type="Gene3D" id="3.90.1300.10">
    <property type="entry name" value="Amidase signature (AS) domain"/>
    <property type="match status" value="1"/>
</dbReference>
<evidence type="ECO:0000256" key="6">
    <source>
        <dbReference type="ARBA" id="ARBA00022963"/>
    </source>
</evidence>
<feature type="domain" description="Amidase" evidence="39">
    <location>
        <begin position="261"/>
        <end position="727"/>
    </location>
</feature>
<dbReference type="InterPro" id="IPR052096">
    <property type="entry name" value="Endocannabinoid_amidase"/>
</dbReference>
<reference evidence="40" key="2">
    <citation type="submission" date="2025-08" db="UniProtKB">
        <authorList>
            <consortium name="Ensembl"/>
        </authorList>
    </citation>
    <scope>IDENTIFICATION</scope>
</reference>
<evidence type="ECO:0000256" key="16">
    <source>
        <dbReference type="ARBA" id="ARBA00050992"/>
    </source>
</evidence>
<dbReference type="InterPro" id="IPR023631">
    <property type="entry name" value="Amidase_dom"/>
</dbReference>
<dbReference type="GeneTree" id="ENSGT00940000161237"/>
<evidence type="ECO:0000256" key="17">
    <source>
        <dbReference type="ARBA" id="ARBA00051200"/>
    </source>
</evidence>
<dbReference type="HOGENOM" id="CLU_009600_9_3_1"/>
<evidence type="ECO:0000256" key="23">
    <source>
        <dbReference type="ARBA" id="ARBA00052289"/>
    </source>
</evidence>
<keyword evidence="5" id="KW-0378">Hydrolase</keyword>
<comment type="catalytic activity">
    <reaction evidence="16">
        <text>N-(15Z-tetracosenoyl)-ethanolamine + H2O = (15Z)-tetracosenoate + ethanolamine</text>
        <dbReference type="Rhea" id="RHEA:63144"/>
        <dbReference type="ChEBI" id="CHEBI:15377"/>
        <dbReference type="ChEBI" id="CHEBI:32392"/>
        <dbReference type="ChEBI" id="CHEBI:57603"/>
        <dbReference type="ChEBI" id="CHEBI:146187"/>
    </reaction>
    <physiologicalReaction direction="left-to-right" evidence="16">
        <dbReference type="Rhea" id="RHEA:63145"/>
    </physiologicalReaction>
</comment>
<evidence type="ECO:0000256" key="38">
    <source>
        <dbReference type="SAM" id="MobiDB-lite"/>
    </source>
</evidence>
<name>U3IJZ6_ANAPP</name>
<comment type="catalytic activity">
    <reaction evidence="12">
        <text>N-(5Z,8Z,11Z,14Z-eicosatetraenoyl)-L-serine + H2O = (5Z,8Z,11Z,14Z)-eicosatetraenoate + L-serine</text>
        <dbReference type="Rhea" id="RHEA:64116"/>
        <dbReference type="ChEBI" id="CHEBI:15377"/>
        <dbReference type="ChEBI" id="CHEBI:32395"/>
        <dbReference type="ChEBI" id="CHEBI:33384"/>
        <dbReference type="ChEBI" id="CHEBI:149697"/>
    </reaction>
    <physiologicalReaction direction="left-to-right" evidence="12">
        <dbReference type="Rhea" id="RHEA:64117"/>
    </physiologicalReaction>
</comment>
<comment type="catalytic activity">
    <reaction evidence="33">
        <text>(15Z)-tetracosenamide + H2O = (15Z)-tetracosenoate + NH4(+)</text>
        <dbReference type="Rhea" id="RHEA:63028"/>
        <dbReference type="ChEBI" id="CHEBI:15377"/>
        <dbReference type="ChEBI" id="CHEBI:28938"/>
        <dbReference type="ChEBI" id="CHEBI:32392"/>
        <dbReference type="ChEBI" id="CHEBI:146166"/>
    </reaction>
    <physiologicalReaction direction="left-to-right" evidence="33">
        <dbReference type="Rhea" id="RHEA:63029"/>
    </physiologicalReaction>
</comment>
<feature type="compositionally biased region" description="Basic and acidic residues" evidence="38">
    <location>
        <begin position="150"/>
        <end position="160"/>
    </location>
</feature>
<comment type="similarity">
    <text evidence="2">Belongs to the amidase family.</text>
</comment>
<comment type="catalytic activity">
    <reaction evidence="32">
        <text>(8Z,11Z,14Z)-eicosatrienamide + H2O = (8Z,11Z,14Z)-eicosatrienoate + NH4(+)</text>
        <dbReference type="Rhea" id="RHEA:62996"/>
        <dbReference type="ChEBI" id="CHEBI:15377"/>
        <dbReference type="ChEBI" id="CHEBI:28938"/>
        <dbReference type="ChEBI" id="CHEBI:71589"/>
        <dbReference type="ChEBI" id="CHEBI:146163"/>
    </reaction>
    <physiologicalReaction direction="left-to-right" evidence="32">
        <dbReference type="Rhea" id="RHEA:62997"/>
    </physiologicalReaction>
</comment>
<comment type="catalytic activity">
    <reaction evidence="23">
        <text>N-(9Z-octadecenoyl)-taurine + H2O = taurine + (9Z)-octadecenoate</text>
        <dbReference type="Rhea" id="RHEA:63148"/>
        <dbReference type="ChEBI" id="CHEBI:15377"/>
        <dbReference type="ChEBI" id="CHEBI:30823"/>
        <dbReference type="ChEBI" id="CHEBI:146191"/>
        <dbReference type="ChEBI" id="CHEBI:507393"/>
    </reaction>
    <physiologicalReaction direction="left-to-right" evidence="23">
        <dbReference type="Rhea" id="RHEA:63149"/>
    </physiologicalReaction>
</comment>
<evidence type="ECO:0000256" key="37">
    <source>
        <dbReference type="ARBA" id="ARBA00077216"/>
    </source>
</evidence>
<comment type="catalytic activity">
    <reaction evidence="30">
        <text>N-(5Z,8Z,11Z,14Z)-eicosatetraenoyl-glycine + H2O = (5Z,8Z,11Z,14Z)-eicosatetraenoate + glycine</text>
        <dbReference type="Rhea" id="RHEA:64108"/>
        <dbReference type="ChEBI" id="CHEBI:15377"/>
        <dbReference type="ChEBI" id="CHEBI:32395"/>
        <dbReference type="ChEBI" id="CHEBI:57305"/>
        <dbReference type="ChEBI" id="CHEBI:59002"/>
    </reaction>
    <physiologicalReaction direction="left-to-right" evidence="30">
        <dbReference type="Rhea" id="RHEA:64109"/>
    </physiologicalReaction>
</comment>
<evidence type="ECO:0000256" key="24">
    <source>
        <dbReference type="ARBA" id="ARBA00052337"/>
    </source>
</evidence>
<evidence type="ECO:0000256" key="19">
    <source>
        <dbReference type="ARBA" id="ARBA00051346"/>
    </source>
</evidence>
<dbReference type="Proteomes" id="UP000016666">
    <property type="component" value="Chromosome 8"/>
</dbReference>
<dbReference type="GO" id="GO:0009062">
    <property type="term" value="P:fatty acid catabolic process"/>
    <property type="evidence" value="ECO:0007669"/>
    <property type="project" value="Ensembl"/>
</dbReference>
<keyword evidence="41" id="KW-1185">Reference proteome</keyword>
<comment type="catalytic activity">
    <reaction evidence="27">
        <text>(6Z)-octadecenamide + H2O = (6Z)-octadecenoate + NH4(+)</text>
        <dbReference type="Rhea" id="RHEA:63008"/>
        <dbReference type="ChEBI" id="CHEBI:15377"/>
        <dbReference type="ChEBI" id="CHEBI:28938"/>
        <dbReference type="ChEBI" id="CHEBI:32375"/>
        <dbReference type="ChEBI" id="CHEBI:146168"/>
    </reaction>
    <physiologicalReaction direction="left-to-right" evidence="27">
        <dbReference type="Rhea" id="RHEA:63009"/>
    </physiologicalReaction>
</comment>
<dbReference type="PROSITE" id="PS00571">
    <property type="entry name" value="AMIDASES"/>
    <property type="match status" value="1"/>
</dbReference>
<reference evidence="40 41" key="1">
    <citation type="submission" date="2017-10" db="EMBL/GenBank/DDBJ databases">
        <title>A new Pekin duck reference genome.</title>
        <authorList>
            <person name="Hou Z.-C."/>
            <person name="Zhou Z.-K."/>
            <person name="Zhu F."/>
            <person name="Hou S.-S."/>
        </authorList>
    </citation>
    <scope>NUCLEOTIDE SEQUENCE [LARGE SCALE GENOMIC DNA]</scope>
</reference>
<comment type="catalytic activity">
    <reaction evidence="21">
        <text>N-tetracosanoyl-taurine + H2O = tetracosanoate + taurine</text>
        <dbReference type="Rhea" id="RHEA:63140"/>
        <dbReference type="ChEBI" id="CHEBI:15377"/>
        <dbReference type="ChEBI" id="CHEBI:31014"/>
        <dbReference type="ChEBI" id="CHEBI:132049"/>
        <dbReference type="ChEBI" id="CHEBI:507393"/>
    </reaction>
    <physiologicalReaction direction="left-to-right" evidence="21">
        <dbReference type="Rhea" id="RHEA:63141"/>
    </physiologicalReaction>
</comment>
<comment type="catalytic activity">
    <reaction evidence="26">
        <text>N-docosanoyl-ethanolamine + H2O = docosanoate + ethanolamine</text>
        <dbReference type="Rhea" id="RHEA:63128"/>
        <dbReference type="ChEBI" id="CHEBI:15377"/>
        <dbReference type="ChEBI" id="CHEBI:23858"/>
        <dbReference type="ChEBI" id="CHEBI:57603"/>
        <dbReference type="ChEBI" id="CHEBI:146186"/>
    </reaction>
    <physiologicalReaction direction="left-to-right" evidence="26">
        <dbReference type="Rhea" id="RHEA:63129"/>
    </physiologicalReaction>
</comment>
<evidence type="ECO:0000256" key="2">
    <source>
        <dbReference type="ARBA" id="ARBA00009199"/>
    </source>
</evidence>
<feature type="region of interest" description="Disordered" evidence="38">
    <location>
        <begin position="125"/>
        <end position="168"/>
    </location>
</feature>
<comment type="catalytic activity">
    <reaction evidence="29">
        <text>N-tricosanoyl-taurine + H2O = tricosanoate + taurine</text>
        <dbReference type="Rhea" id="RHEA:63164"/>
        <dbReference type="ChEBI" id="CHEBI:15377"/>
        <dbReference type="ChEBI" id="CHEBI:79007"/>
        <dbReference type="ChEBI" id="CHEBI:146197"/>
        <dbReference type="ChEBI" id="CHEBI:507393"/>
    </reaction>
    <physiologicalReaction direction="left-to-right" evidence="29">
        <dbReference type="Rhea" id="RHEA:63165"/>
    </physiologicalReaction>
</comment>
<comment type="catalytic activity">
    <reaction evidence="31">
        <text>(11Z,14Z,17Z)-eicosatrienamide + H2O = (11Z,14Z,17Z)-eicosatrienoate + NH4(+)</text>
        <dbReference type="Rhea" id="RHEA:63000"/>
        <dbReference type="ChEBI" id="CHEBI:15377"/>
        <dbReference type="ChEBI" id="CHEBI:28938"/>
        <dbReference type="ChEBI" id="CHEBI:77223"/>
        <dbReference type="ChEBI" id="CHEBI:146164"/>
    </reaction>
    <physiologicalReaction direction="left-to-right" evidence="31">
        <dbReference type="Rhea" id="RHEA:63001"/>
    </physiologicalReaction>
</comment>
<organism evidence="40 41">
    <name type="scientific">Anas platyrhynchos platyrhynchos</name>
    <name type="common">Northern mallard</name>
    <dbReference type="NCBI Taxonomy" id="8840"/>
    <lineage>
        <taxon>Eukaryota</taxon>
        <taxon>Metazoa</taxon>
        <taxon>Chordata</taxon>
        <taxon>Craniata</taxon>
        <taxon>Vertebrata</taxon>
        <taxon>Euteleostomi</taxon>
        <taxon>Archelosauria</taxon>
        <taxon>Archosauria</taxon>
        <taxon>Dinosauria</taxon>
        <taxon>Saurischia</taxon>
        <taxon>Theropoda</taxon>
        <taxon>Coelurosauria</taxon>
        <taxon>Aves</taxon>
        <taxon>Neognathae</taxon>
        <taxon>Galloanserae</taxon>
        <taxon>Anseriformes</taxon>
        <taxon>Anatidae</taxon>
        <taxon>Anatinae</taxon>
        <taxon>Anas</taxon>
    </lineage>
</organism>
<reference evidence="40" key="3">
    <citation type="submission" date="2025-09" db="UniProtKB">
        <authorList>
            <consortium name="Ensembl"/>
        </authorList>
    </citation>
    <scope>IDENTIFICATION</scope>
</reference>
<dbReference type="PANTHER" id="PTHR45847">
    <property type="entry name" value="FATTY ACID AMIDE HYDROLASE"/>
    <property type="match status" value="1"/>
</dbReference>
<comment type="catalytic activity">
    <reaction evidence="13">
        <text>(11Z,14Z)-eicosadienamide + H2O = (11Z,14Z)-eicosadienoate + NH4(+)</text>
        <dbReference type="Rhea" id="RHEA:63004"/>
        <dbReference type="ChEBI" id="CHEBI:15377"/>
        <dbReference type="ChEBI" id="CHEBI:28938"/>
        <dbReference type="ChEBI" id="CHEBI:77220"/>
        <dbReference type="ChEBI" id="CHEBI:146165"/>
    </reaction>
    <physiologicalReaction direction="left-to-right" evidence="13">
        <dbReference type="Rhea" id="RHEA:63005"/>
    </physiologicalReaction>
</comment>
<evidence type="ECO:0000256" key="25">
    <source>
        <dbReference type="ARBA" id="ARBA00052426"/>
    </source>
</evidence>
<protein>
    <recommendedName>
        <fullName evidence="34">Fatty-acid amide hydrolase 1</fullName>
        <ecNumber evidence="3">3.5.1.99</ecNumber>
    </recommendedName>
    <alternativeName>
        <fullName evidence="37">Anandamide amidohydrolase 1</fullName>
    </alternativeName>
    <alternativeName>
        <fullName evidence="35">Fatty acid ester hydrolase</fullName>
    </alternativeName>
    <alternativeName>
        <fullName evidence="36">Oleamide hydrolase 1</fullName>
    </alternativeName>
</protein>
<dbReference type="SUPFAM" id="SSF75304">
    <property type="entry name" value="Amidase signature (AS) enzymes"/>
    <property type="match status" value="1"/>
</dbReference>
<comment type="catalytic activity">
    <reaction evidence="17">
        <text>(5Z,8Z,11Z,14Z)-eicosatetraenamide + H2O = (5Z,8Z,11Z,14Z)-eicosatetraenoate + NH4(+)</text>
        <dbReference type="Rhea" id="RHEA:63016"/>
        <dbReference type="ChEBI" id="CHEBI:15377"/>
        <dbReference type="ChEBI" id="CHEBI:28938"/>
        <dbReference type="ChEBI" id="CHEBI:32395"/>
        <dbReference type="ChEBI" id="CHEBI:137830"/>
    </reaction>
    <physiologicalReaction direction="left-to-right" evidence="17">
        <dbReference type="Rhea" id="RHEA:63017"/>
    </physiologicalReaction>
</comment>
<comment type="catalytic activity">
    <reaction evidence="25">
        <text>(9Z,12Z)-octadecadienamide + H2O = (9Z,12Z)-octadecadienoate + NH4(+)</text>
        <dbReference type="Rhea" id="RHEA:63020"/>
        <dbReference type="ChEBI" id="CHEBI:15377"/>
        <dbReference type="ChEBI" id="CHEBI:28938"/>
        <dbReference type="ChEBI" id="CHEBI:30245"/>
        <dbReference type="ChEBI" id="CHEBI:82984"/>
    </reaction>
    <physiologicalReaction direction="left-to-right" evidence="25">
        <dbReference type="Rhea" id="RHEA:63021"/>
    </physiologicalReaction>
</comment>
<dbReference type="Pfam" id="PF01425">
    <property type="entry name" value="Amidase"/>
    <property type="match status" value="1"/>
</dbReference>
<comment type="catalytic activity">
    <reaction evidence="15">
        <text>tetradecamide + H2O = tetradecanoate + NH4(+)</text>
        <dbReference type="Rhea" id="RHEA:62992"/>
        <dbReference type="ChEBI" id="CHEBI:15377"/>
        <dbReference type="ChEBI" id="CHEBI:28938"/>
        <dbReference type="ChEBI" id="CHEBI:30807"/>
        <dbReference type="ChEBI" id="CHEBI:137125"/>
    </reaction>
    <physiologicalReaction direction="left-to-right" evidence="15">
        <dbReference type="Rhea" id="RHEA:62993"/>
    </physiologicalReaction>
</comment>
<evidence type="ECO:0000256" key="27">
    <source>
        <dbReference type="ARBA" id="ARBA00052512"/>
    </source>
</evidence>
<evidence type="ECO:0000313" key="41">
    <source>
        <dbReference type="Proteomes" id="UP000016666"/>
    </source>
</evidence>
<evidence type="ECO:0000256" key="36">
    <source>
        <dbReference type="ARBA" id="ARBA00077157"/>
    </source>
</evidence>
<evidence type="ECO:0000256" key="31">
    <source>
        <dbReference type="ARBA" id="ARBA00052818"/>
    </source>
</evidence>
<comment type="catalytic activity">
    <reaction evidence="18">
        <text>(11Z)-eicosenamide + H2O = (11Z)-eicosenoate + NH4(+)</text>
        <dbReference type="Rhea" id="RHEA:63120"/>
        <dbReference type="ChEBI" id="CHEBI:15377"/>
        <dbReference type="ChEBI" id="CHEBI:28938"/>
        <dbReference type="ChEBI" id="CHEBI:32426"/>
        <dbReference type="ChEBI" id="CHEBI:146167"/>
    </reaction>
    <physiologicalReaction direction="left-to-right" evidence="18">
        <dbReference type="Rhea" id="RHEA:63121"/>
    </physiologicalReaction>
</comment>
<comment type="catalytic activity">
    <reaction evidence="24">
        <text>(9Z,12Z,15Z)-octadecatrienamide + H2O = (9Z,12Z,15Z)-octadecatrienoate + NH4(+)</text>
        <dbReference type="Rhea" id="RHEA:62976"/>
        <dbReference type="ChEBI" id="CHEBI:15377"/>
        <dbReference type="ChEBI" id="CHEBI:28938"/>
        <dbReference type="ChEBI" id="CHEBI:32387"/>
        <dbReference type="ChEBI" id="CHEBI:142684"/>
    </reaction>
    <physiologicalReaction direction="left-to-right" evidence="24">
        <dbReference type="Rhea" id="RHEA:62977"/>
    </physiologicalReaction>
</comment>
<comment type="catalytic activity">
    <reaction evidence="20">
        <text>N-octadecanoyl ethanolamine + H2O = octadecanoate + ethanolamine</text>
        <dbReference type="Rhea" id="RHEA:63124"/>
        <dbReference type="ChEBI" id="CHEBI:15377"/>
        <dbReference type="ChEBI" id="CHEBI:25629"/>
        <dbReference type="ChEBI" id="CHEBI:57603"/>
        <dbReference type="ChEBI" id="CHEBI:85299"/>
    </reaction>
    <physiologicalReaction direction="left-to-right" evidence="20">
        <dbReference type="Rhea" id="RHEA:63125"/>
    </physiologicalReaction>
</comment>
<comment type="catalytic activity">
    <reaction evidence="10">
        <text>N-(9Z-octadecenoyl) ethanolamine + H2O = ethanolamine + (9Z)-octadecenoate</text>
        <dbReference type="Rhea" id="RHEA:45060"/>
        <dbReference type="ChEBI" id="CHEBI:15377"/>
        <dbReference type="ChEBI" id="CHEBI:30823"/>
        <dbReference type="ChEBI" id="CHEBI:57603"/>
        <dbReference type="ChEBI" id="CHEBI:71466"/>
    </reaction>
    <physiologicalReaction direction="left-to-right" evidence="10">
        <dbReference type="Rhea" id="RHEA:45061"/>
    </physiologicalReaction>
</comment>
<comment type="catalytic activity">
    <reaction evidence="9">
        <text>2-(5Z,8Z,11Z,14Z-eicosatetraenoyl)-glycerol + H2O = glycerol + (5Z,8Z,11Z,14Z)-eicosatetraenoate + H(+)</text>
        <dbReference type="Rhea" id="RHEA:26132"/>
        <dbReference type="ChEBI" id="CHEBI:15377"/>
        <dbReference type="ChEBI" id="CHEBI:15378"/>
        <dbReference type="ChEBI" id="CHEBI:17754"/>
        <dbReference type="ChEBI" id="CHEBI:32395"/>
        <dbReference type="ChEBI" id="CHEBI:52392"/>
    </reaction>
    <physiologicalReaction direction="left-to-right" evidence="9">
        <dbReference type="Rhea" id="RHEA:26133"/>
    </physiologicalReaction>
</comment>
<keyword evidence="6" id="KW-0442">Lipid degradation</keyword>
<evidence type="ECO:0000256" key="5">
    <source>
        <dbReference type="ARBA" id="ARBA00022801"/>
    </source>
</evidence>